<evidence type="ECO:0000256" key="6">
    <source>
        <dbReference type="PROSITE-ProRule" id="PRU00169"/>
    </source>
</evidence>
<dbReference type="Gene3D" id="3.40.50.2300">
    <property type="match status" value="1"/>
</dbReference>
<dbReference type="SUPFAM" id="SSF46894">
    <property type="entry name" value="C-terminal effector domain of the bipartite response regulators"/>
    <property type="match status" value="1"/>
</dbReference>
<sequence>MEIMNITVLWAEGNEAQAEYWSNQLKEAGYEVHLFPSGAELLEEVNLQKPNLVLIGTELSDNNNNMDVVRQLGKVREFPIMVMLNNPDTTGIVLAFELGANDVISTSISIEELKARVDNLLHLFERLVNESITNIIYEDLKIELKSRKVYRGEELIKLTPKEYELLLYLAKRANTVCHRNTILQEVWGHDFLTNTNVVDVYIRHLRGKVDRGRIRKLIHTARGMGYMLQ</sequence>
<feature type="DNA-binding region" description="OmpR/PhoB-type" evidence="7">
    <location>
        <begin position="130"/>
        <end position="229"/>
    </location>
</feature>
<dbReference type="PROSITE" id="PS51755">
    <property type="entry name" value="OMPR_PHOB"/>
    <property type="match status" value="1"/>
</dbReference>
<dbReference type="Gene3D" id="1.10.10.10">
    <property type="entry name" value="Winged helix-like DNA-binding domain superfamily/Winged helix DNA-binding domain"/>
    <property type="match status" value="1"/>
</dbReference>
<feature type="domain" description="OmpR/PhoB-type" evidence="9">
    <location>
        <begin position="130"/>
        <end position="229"/>
    </location>
</feature>
<protein>
    <submittedName>
        <fullName evidence="10">Transcriptional regulatory protein YkoG</fullName>
    </submittedName>
</protein>
<evidence type="ECO:0000256" key="3">
    <source>
        <dbReference type="ARBA" id="ARBA00023015"/>
    </source>
</evidence>
<evidence type="ECO:0000256" key="4">
    <source>
        <dbReference type="ARBA" id="ARBA00023125"/>
    </source>
</evidence>
<reference evidence="11" key="1">
    <citation type="journal article" date="2019" name="Int. J. Syst. Evol. Microbiol.">
        <title>The Global Catalogue of Microorganisms (GCM) 10K type strain sequencing project: providing services to taxonomists for standard genome sequencing and annotation.</title>
        <authorList>
            <consortium name="The Broad Institute Genomics Platform"/>
            <consortium name="The Broad Institute Genome Sequencing Center for Infectious Disease"/>
            <person name="Wu L."/>
            <person name="Ma J."/>
        </authorList>
    </citation>
    <scope>NUCLEOTIDE SEQUENCE [LARGE SCALE GENOMIC DNA]</scope>
    <source>
        <strain evidence="11">CGMCC 1.12769</strain>
    </source>
</reference>
<evidence type="ECO:0000259" key="8">
    <source>
        <dbReference type="PROSITE" id="PS50110"/>
    </source>
</evidence>
<evidence type="ECO:0000256" key="7">
    <source>
        <dbReference type="PROSITE-ProRule" id="PRU01091"/>
    </source>
</evidence>
<dbReference type="CDD" id="cd00383">
    <property type="entry name" value="trans_reg_C"/>
    <property type="match status" value="1"/>
</dbReference>
<dbReference type="PANTHER" id="PTHR48111">
    <property type="entry name" value="REGULATOR OF RPOS"/>
    <property type="match status" value="1"/>
</dbReference>
<dbReference type="Pfam" id="PF00486">
    <property type="entry name" value="Trans_reg_C"/>
    <property type="match status" value="1"/>
</dbReference>
<proteinExistence type="predicted"/>
<evidence type="ECO:0000256" key="2">
    <source>
        <dbReference type="ARBA" id="ARBA00023012"/>
    </source>
</evidence>
<comment type="caution">
    <text evidence="10">The sequence shown here is derived from an EMBL/GenBank/DDBJ whole genome shotgun (WGS) entry which is preliminary data.</text>
</comment>
<comment type="caution">
    <text evidence="6">Lacks conserved residue(s) required for the propagation of feature annotation.</text>
</comment>
<gene>
    <name evidence="10" type="primary">ykoG</name>
    <name evidence="10" type="ORF">GCM10008013_21280</name>
</gene>
<dbReference type="PANTHER" id="PTHR48111:SF56">
    <property type="entry name" value="TETRATHIONATE RESPONSE REGULATORY PROTEIN TTRR"/>
    <property type="match status" value="1"/>
</dbReference>
<dbReference type="SMART" id="SM00862">
    <property type="entry name" value="Trans_reg_C"/>
    <property type="match status" value="1"/>
</dbReference>
<keyword evidence="11" id="KW-1185">Reference proteome</keyword>
<dbReference type="InterPro" id="IPR001867">
    <property type="entry name" value="OmpR/PhoB-type_DNA-bd"/>
</dbReference>
<dbReference type="InterPro" id="IPR039420">
    <property type="entry name" value="WalR-like"/>
</dbReference>
<evidence type="ECO:0000259" key="9">
    <source>
        <dbReference type="PROSITE" id="PS51755"/>
    </source>
</evidence>
<dbReference type="InterPro" id="IPR011006">
    <property type="entry name" value="CheY-like_superfamily"/>
</dbReference>
<dbReference type="InterPro" id="IPR016032">
    <property type="entry name" value="Sig_transdc_resp-reg_C-effctor"/>
</dbReference>
<dbReference type="EMBL" id="BMFT01000001">
    <property type="protein sequence ID" value="GGH22682.1"/>
    <property type="molecule type" value="Genomic_DNA"/>
</dbReference>
<dbReference type="SMART" id="SM00448">
    <property type="entry name" value="REC"/>
    <property type="match status" value="1"/>
</dbReference>
<feature type="domain" description="Response regulatory" evidence="8">
    <location>
        <begin position="7"/>
        <end position="121"/>
    </location>
</feature>
<name>A0ABQ1YES3_9BACL</name>
<dbReference type="PROSITE" id="PS50110">
    <property type="entry name" value="RESPONSE_REGULATORY"/>
    <property type="match status" value="1"/>
</dbReference>
<evidence type="ECO:0000256" key="1">
    <source>
        <dbReference type="ARBA" id="ARBA00022553"/>
    </source>
</evidence>
<keyword evidence="2" id="KW-0902">Two-component regulatory system</keyword>
<evidence type="ECO:0000256" key="5">
    <source>
        <dbReference type="ARBA" id="ARBA00023163"/>
    </source>
</evidence>
<keyword evidence="4 7" id="KW-0238">DNA-binding</keyword>
<dbReference type="Pfam" id="PF00072">
    <property type="entry name" value="Response_reg"/>
    <property type="match status" value="1"/>
</dbReference>
<keyword evidence="3" id="KW-0805">Transcription regulation</keyword>
<organism evidence="10 11">
    <name type="scientific">Paenibacillus segetis</name>
    <dbReference type="NCBI Taxonomy" id="1325360"/>
    <lineage>
        <taxon>Bacteria</taxon>
        <taxon>Bacillati</taxon>
        <taxon>Bacillota</taxon>
        <taxon>Bacilli</taxon>
        <taxon>Bacillales</taxon>
        <taxon>Paenibacillaceae</taxon>
        <taxon>Paenibacillus</taxon>
    </lineage>
</organism>
<evidence type="ECO:0000313" key="10">
    <source>
        <dbReference type="EMBL" id="GGH22682.1"/>
    </source>
</evidence>
<dbReference type="InterPro" id="IPR036388">
    <property type="entry name" value="WH-like_DNA-bd_sf"/>
</dbReference>
<keyword evidence="1" id="KW-0597">Phosphoprotein</keyword>
<dbReference type="SUPFAM" id="SSF52172">
    <property type="entry name" value="CheY-like"/>
    <property type="match status" value="1"/>
</dbReference>
<accession>A0ABQ1YES3</accession>
<evidence type="ECO:0000313" key="11">
    <source>
        <dbReference type="Proteomes" id="UP000659344"/>
    </source>
</evidence>
<dbReference type="InterPro" id="IPR001789">
    <property type="entry name" value="Sig_transdc_resp-reg_receiver"/>
</dbReference>
<dbReference type="Proteomes" id="UP000659344">
    <property type="component" value="Unassembled WGS sequence"/>
</dbReference>
<keyword evidence="5" id="KW-0804">Transcription</keyword>